<evidence type="ECO:0000256" key="1">
    <source>
        <dbReference type="SAM" id="MobiDB-lite"/>
    </source>
</evidence>
<keyword evidence="3" id="KW-1185">Reference proteome</keyword>
<dbReference type="InParanoid" id="A0A0C3NEG4"/>
<dbReference type="OrthoDB" id="2676184at2759"/>
<dbReference type="AlphaFoldDB" id="A0A0C3NEG4"/>
<reference evidence="2 3" key="1">
    <citation type="submission" date="2014-04" db="EMBL/GenBank/DDBJ databases">
        <authorList>
            <consortium name="DOE Joint Genome Institute"/>
            <person name="Kuo A."/>
            <person name="Kohler A."/>
            <person name="Costa M.D."/>
            <person name="Nagy L.G."/>
            <person name="Floudas D."/>
            <person name="Copeland A."/>
            <person name="Barry K.W."/>
            <person name="Cichocki N."/>
            <person name="Veneault-Fourrey C."/>
            <person name="LaButti K."/>
            <person name="Lindquist E.A."/>
            <person name="Lipzen A."/>
            <person name="Lundell T."/>
            <person name="Morin E."/>
            <person name="Murat C."/>
            <person name="Sun H."/>
            <person name="Tunlid A."/>
            <person name="Henrissat B."/>
            <person name="Grigoriev I.V."/>
            <person name="Hibbett D.S."/>
            <person name="Martin F."/>
            <person name="Nordberg H.P."/>
            <person name="Cantor M.N."/>
            <person name="Hua S.X."/>
        </authorList>
    </citation>
    <scope>NUCLEOTIDE SEQUENCE [LARGE SCALE GENOMIC DNA]</scope>
    <source>
        <strain evidence="2 3">Marx 270</strain>
    </source>
</reference>
<feature type="compositionally biased region" description="Basic residues" evidence="1">
    <location>
        <begin position="14"/>
        <end position="26"/>
    </location>
</feature>
<evidence type="ECO:0000313" key="2">
    <source>
        <dbReference type="EMBL" id="KIN94160.1"/>
    </source>
</evidence>
<sequence length="449" mass="49182">MEVEQATQDAVKAKPVKPKPKLKGRQGRPTNISDLPRGEVANIEVEAHHVTADDFLGSSNKPPRRHNMTELLGDDVATSACAPNLGKSQYVVLFPCTMLLLLTESTLFWLNLTWNVSALNNRTLLAGHVKSWASSVTPVGNGTPRNSVTSGSQVQTDGTPNLPPSTVPSLTTKATSVSSEISIAEDDQEHTMPQESTERHMISNDVPAAAHDEDEHYFRDPLTISAKFMQYQKPVEAMVCTTNTSGDAKSDLEVENPISHAVQAGLKHRHADHDNVEYVSSSEVENADDGGSFCDLHDVNIRMKVVKELCVTTMTNIRIDKPAKKAKPGSRHGYDRCIHFINANLPEELQEDRRWLKQMLPTLLMWAGSFADPWAIPDLELMTALRIITTSLVSDFDSHAVCPGTPTFVLATRQLGLWCSNFSSTAIALITHFLASDPDDDAQSAAAVR</sequence>
<dbReference type="HOGENOM" id="CLU_609902_0_0_1"/>
<evidence type="ECO:0000313" key="3">
    <source>
        <dbReference type="Proteomes" id="UP000054217"/>
    </source>
</evidence>
<dbReference type="EMBL" id="KN832111">
    <property type="protein sequence ID" value="KIN94160.1"/>
    <property type="molecule type" value="Genomic_DNA"/>
</dbReference>
<gene>
    <name evidence="2" type="ORF">M404DRAFT_35342</name>
</gene>
<feature type="region of interest" description="Disordered" evidence="1">
    <location>
        <begin position="135"/>
        <end position="179"/>
    </location>
</feature>
<feature type="compositionally biased region" description="Polar residues" evidence="1">
    <location>
        <begin position="135"/>
        <end position="159"/>
    </location>
</feature>
<protein>
    <submittedName>
        <fullName evidence="2">Uncharacterized protein</fullName>
    </submittedName>
</protein>
<feature type="region of interest" description="Disordered" evidence="1">
    <location>
        <begin position="1"/>
        <end position="37"/>
    </location>
</feature>
<dbReference type="Proteomes" id="UP000054217">
    <property type="component" value="Unassembled WGS sequence"/>
</dbReference>
<name>A0A0C3NEG4_PISTI</name>
<proteinExistence type="predicted"/>
<feature type="compositionally biased region" description="Polar residues" evidence="1">
    <location>
        <begin position="167"/>
        <end position="179"/>
    </location>
</feature>
<accession>A0A0C3NEG4</accession>
<organism evidence="2 3">
    <name type="scientific">Pisolithus tinctorius Marx 270</name>
    <dbReference type="NCBI Taxonomy" id="870435"/>
    <lineage>
        <taxon>Eukaryota</taxon>
        <taxon>Fungi</taxon>
        <taxon>Dikarya</taxon>
        <taxon>Basidiomycota</taxon>
        <taxon>Agaricomycotina</taxon>
        <taxon>Agaricomycetes</taxon>
        <taxon>Agaricomycetidae</taxon>
        <taxon>Boletales</taxon>
        <taxon>Sclerodermatineae</taxon>
        <taxon>Pisolithaceae</taxon>
        <taxon>Pisolithus</taxon>
    </lineage>
</organism>
<reference evidence="3" key="2">
    <citation type="submission" date="2015-01" db="EMBL/GenBank/DDBJ databases">
        <title>Evolutionary Origins and Diversification of the Mycorrhizal Mutualists.</title>
        <authorList>
            <consortium name="DOE Joint Genome Institute"/>
            <consortium name="Mycorrhizal Genomics Consortium"/>
            <person name="Kohler A."/>
            <person name="Kuo A."/>
            <person name="Nagy L.G."/>
            <person name="Floudas D."/>
            <person name="Copeland A."/>
            <person name="Barry K.W."/>
            <person name="Cichocki N."/>
            <person name="Veneault-Fourrey C."/>
            <person name="LaButti K."/>
            <person name="Lindquist E.A."/>
            <person name="Lipzen A."/>
            <person name="Lundell T."/>
            <person name="Morin E."/>
            <person name="Murat C."/>
            <person name="Riley R."/>
            <person name="Ohm R."/>
            <person name="Sun H."/>
            <person name="Tunlid A."/>
            <person name="Henrissat B."/>
            <person name="Grigoriev I.V."/>
            <person name="Hibbett D.S."/>
            <person name="Martin F."/>
        </authorList>
    </citation>
    <scope>NUCLEOTIDE SEQUENCE [LARGE SCALE GENOMIC DNA]</scope>
    <source>
        <strain evidence="3">Marx 270</strain>
    </source>
</reference>